<protein>
    <submittedName>
        <fullName evidence="1">Uncharacterized protein</fullName>
    </submittedName>
</protein>
<dbReference type="AlphaFoldDB" id="A0A1I4W016"/>
<sequence length="87" mass="9550">MITTVHPRVPESRQVKSLKEIATRAGIDNSYVSRTDYLTTLAPDIVAAILDDTLPNHITMFDLAVDPQALWHEQQARIDGSTPAGGH</sequence>
<evidence type="ECO:0000313" key="2">
    <source>
        <dbReference type="Proteomes" id="UP000198575"/>
    </source>
</evidence>
<evidence type="ECO:0000313" key="1">
    <source>
        <dbReference type="EMBL" id="SFN06881.1"/>
    </source>
</evidence>
<dbReference type="SUPFAM" id="SSF109709">
    <property type="entry name" value="KorB DNA-binding domain-like"/>
    <property type="match status" value="1"/>
</dbReference>
<dbReference type="Proteomes" id="UP000198575">
    <property type="component" value="Unassembled WGS sequence"/>
</dbReference>
<organism evidence="1 2">
    <name type="scientific">Dokdonella immobilis</name>
    <dbReference type="NCBI Taxonomy" id="578942"/>
    <lineage>
        <taxon>Bacteria</taxon>
        <taxon>Pseudomonadati</taxon>
        <taxon>Pseudomonadota</taxon>
        <taxon>Gammaproteobacteria</taxon>
        <taxon>Lysobacterales</taxon>
        <taxon>Rhodanobacteraceae</taxon>
        <taxon>Dokdonella</taxon>
    </lineage>
</organism>
<keyword evidence="2" id="KW-1185">Reference proteome</keyword>
<proteinExistence type="predicted"/>
<name>A0A1I4W016_9GAMM</name>
<dbReference type="EMBL" id="FOVF01000003">
    <property type="protein sequence ID" value="SFN06881.1"/>
    <property type="molecule type" value="Genomic_DNA"/>
</dbReference>
<gene>
    <name evidence="1" type="ORF">SAMN05216289_103226</name>
</gene>
<accession>A0A1I4W016</accession>
<reference evidence="1 2" key="1">
    <citation type="submission" date="2016-10" db="EMBL/GenBank/DDBJ databases">
        <authorList>
            <person name="de Groot N.N."/>
        </authorList>
    </citation>
    <scope>NUCLEOTIDE SEQUENCE [LARGE SCALE GENOMIC DNA]</scope>
    <source>
        <strain evidence="1 2">CGMCC 1.7659</strain>
    </source>
</reference>